<proteinExistence type="predicted"/>
<dbReference type="AlphaFoldDB" id="A0A654TSB7"/>
<gene>
    <name evidence="1" type="ORF">ERS007688_03779</name>
</gene>
<dbReference type="Proteomes" id="UP000046947">
    <property type="component" value="Unassembled WGS sequence"/>
</dbReference>
<sequence length="52" mass="5588">MLEAGVVCPVHLGIMRGALQTWGAPVTVDRLDAFVEPDLCLAHFTPLEGAIR</sequence>
<accession>A0A654TSB7</accession>
<evidence type="ECO:0000313" key="2">
    <source>
        <dbReference type="Proteomes" id="UP000046947"/>
    </source>
</evidence>
<dbReference type="EMBL" id="CFOH01000898">
    <property type="protein sequence ID" value="CFE73348.1"/>
    <property type="molecule type" value="Genomic_DNA"/>
</dbReference>
<organism evidence="1 2">
    <name type="scientific">Mycobacterium tuberculosis</name>
    <dbReference type="NCBI Taxonomy" id="1773"/>
    <lineage>
        <taxon>Bacteria</taxon>
        <taxon>Bacillati</taxon>
        <taxon>Actinomycetota</taxon>
        <taxon>Actinomycetes</taxon>
        <taxon>Mycobacteriales</taxon>
        <taxon>Mycobacteriaceae</taxon>
        <taxon>Mycobacterium</taxon>
        <taxon>Mycobacterium tuberculosis complex</taxon>
    </lineage>
</organism>
<evidence type="ECO:0000313" key="1">
    <source>
        <dbReference type="EMBL" id="CFE73348.1"/>
    </source>
</evidence>
<protein>
    <submittedName>
        <fullName evidence="1">Putative transcriptional regulatory protein</fullName>
    </submittedName>
</protein>
<name>A0A654TSB7_MYCTX</name>
<reference evidence="1 2" key="1">
    <citation type="submission" date="2015-03" db="EMBL/GenBank/DDBJ databases">
        <authorList>
            <consortium name="Pathogen Informatics"/>
        </authorList>
    </citation>
    <scope>NUCLEOTIDE SEQUENCE [LARGE SCALE GENOMIC DNA]</scope>
    <source>
        <strain evidence="1 2">H09601792</strain>
    </source>
</reference>